<dbReference type="RefSeq" id="WP_249285429.1">
    <property type="nucleotide sequence ID" value="NZ_JACRSO010000003.1"/>
</dbReference>
<keyword evidence="6" id="KW-0472">Membrane</keyword>
<keyword evidence="3 7" id="KW-0732">Signal</keyword>
<keyword evidence="10" id="KW-1185">Reference proteome</keyword>
<name>A0A926D130_9FIRM</name>
<evidence type="ECO:0000313" key="9">
    <source>
        <dbReference type="EMBL" id="MBC8529612.1"/>
    </source>
</evidence>
<organism evidence="9 10">
    <name type="scientific">Luoshenia tenuis</name>
    <dbReference type="NCBI Taxonomy" id="2763654"/>
    <lineage>
        <taxon>Bacteria</taxon>
        <taxon>Bacillati</taxon>
        <taxon>Bacillota</taxon>
        <taxon>Clostridia</taxon>
        <taxon>Christensenellales</taxon>
        <taxon>Christensenellaceae</taxon>
        <taxon>Luoshenia</taxon>
    </lineage>
</organism>
<dbReference type="NCBIfam" id="TIGR01167">
    <property type="entry name" value="LPXTG_anchor"/>
    <property type="match status" value="1"/>
</dbReference>
<evidence type="ECO:0000256" key="3">
    <source>
        <dbReference type="ARBA" id="ARBA00022729"/>
    </source>
</evidence>
<evidence type="ECO:0000256" key="1">
    <source>
        <dbReference type="ARBA" id="ARBA00022512"/>
    </source>
</evidence>
<proteinExistence type="predicted"/>
<dbReference type="Gene3D" id="1.20.1270.90">
    <property type="entry name" value="AF1782-like"/>
    <property type="match status" value="1"/>
</dbReference>
<feature type="domain" description="Gram-positive cocci surface proteins LPxTG" evidence="8">
    <location>
        <begin position="328"/>
        <end position="364"/>
    </location>
</feature>
<evidence type="ECO:0000256" key="4">
    <source>
        <dbReference type="ARBA" id="ARBA00023088"/>
    </source>
</evidence>
<keyword evidence="4" id="KW-0572">Peptidoglycan-anchor</keyword>
<accession>A0A926D130</accession>
<evidence type="ECO:0000259" key="8">
    <source>
        <dbReference type="PROSITE" id="PS50847"/>
    </source>
</evidence>
<evidence type="ECO:0000256" key="7">
    <source>
        <dbReference type="SAM" id="SignalP"/>
    </source>
</evidence>
<evidence type="ECO:0000313" key="10">
    <source>
        <dbReference type="Proteomes" id="UP000654279"/>
    </source>
</evidence>
<protein>
    <submittedName>
        <fullName evidence="9">LPXTG cell wall anchor domain-containing protein</fullName>
    </submittedName>
</protein>
<dbReference type="EMBL" id="JACRSO010000003">
    <property type="protein sequence ID" value="MBC8529612.1"/>
    <property type="molecule type" value="Genomic_DNA"/>
</dbReference>
<feature type="chain" id="PRO_5038078228" evidence="7">
    <location>
        <begin position="29"/>
        <end position="364"/>
    </location>
</feature>
<feature type="region of interest" description="Disordered" evidence="5">
    <location>
        <begin position="307"/>
        <end position="332"/>
    </location>
</feature>
<feature type="transmembrane region" description="Helical" evidence="6">
    <location>
        <begin position="338"/>
        <end position="359"/>
    </location>
</feature>
<evidence type="ECO:0000256" key="6">
    <source>
        <dbReference type="SAM" id="Phobius"/>
    </source>
</evidence>
<gene>
    <name evidence="9" type="ORF">H8699_09255</name>
</gene>
<feature type="signal peptide" evidence="7">
    <location>
        <begin position="1"/>
        <end position="28"/>
    </location>
</feature>
<dbReference type="PROSITE" id="PS50847">
    <property type="entry name" value="GRAM_POS_ANCHORING"/>
    <property type="match status" value="1"/>
</dbReference>
<keyword evidence="6" id="KW-0812">Transmembrane</keyword>
<keyword evidence="6" id="KW-1133">Transmembrane helix</keyword>
<keyword evidence="1" id="KW-0134">Cell wall</keyword>
<comment type="caution">
    <text evidence="9">The sequence shown here is derived from an EMBL/GenBank/DDBJ whole genome shotgun (WGS) entry which is preliminary data.</text>
</comment>
<sequence>MKFKVKRVLAVFLAAVLMNGSFSLTAFAGQATTSAIAESRTYDGTTKVKITDMYFASAAEVSDEDYERLSADAEGTLSSPNAGTYNVIAEIRNIVLKERHPEIEYPGYPIYDFYSAPEVMNNIASNVIIEKALPDLSVTVADPSGMGGSEISITVKIANDFGYPEGLPTADQIRIDAVNATLKEGESLKQNGNEYTAVFVLADDAKAQEAVFSANVTADAVNYSALEEDVSATVTIMHGADYSKVDEAIAKANALNKEDYIDFSKVEAAINAVVRGKYSTEQDEVDAMAQAIEEAILKLEKKTVAVPAEPTPSAQPSGNTEETTTTAVPKTGEDDHNAALWLSLALVLSAGVAGVSLLLKKKRA</sequence>
<dbReference type="InterPro" id="IPR019931">
    <property type="entry name" value="LPXTG_anchor"/>
</dbReference>
<dbReference type="Proteomes" id="UP000654279">
    <property type="component" value="Unassembled WGS sequence"/>
</dbReference>
<keyword evidence="2" id="KW-0964">Secreted</keyword>
<evidence type="ECO:0000256" key="5">
    <source>
        <dbReference type="SAM" id="MobiDB-lite"/>
    </source>
</evidence>
<dbReference type="AlphaFoldDB" id="A0A926D130"/>
<evidence type="ECO:0000256" key="2">
    <source>
        <dbReference type="ARBA" id="ARBA00022525"/>
    </source>
</evidence>
<reference evidence="9" key="1">
    <citation type="submission" date="2020-08" db="EMBL/GenBank/DDBJ databases">
        <title>Genome public.</title>
        <authorList>
            <person name="Liu C."/>
            <person name="Sun Q."/>
        </authorList>
    </citation>
    <scope>NUCLEOTIDE SEQUENCE</scope>
    <source>
        <strain evidence="9">NSJ-44</strain>
    </source>
</reference>